<dbReference type="GO" id="GO:0019789">
    <property type="term" value="F:SUMO transferase activity"/>
    <property type="evidence" value="ECO:0007669"/>
    <property type="project" value="InterPro"/>
</dbReference>
<evidence type="ECO:0000256" key="5">
    <source>
        <dbReference type="SAM" id="Coils"/>
    </source>
</evidence>
<name>A0A6J2FSW6_9PASS</name>
<dbReference type="AlphaFoldDB" id="A0A6J2FSW6"/>
<reference evidence="9" key="1">
    <citation type="submission" date="2025-08" db="UniProtKB">
        <authorList>
            <consortium name="RefSeq"/>
        </authorList>
    </citation>
    <scope>IDENTIFICATION</scope>
    <source>
        <tissue evidence="9">Muscle</tissue>
    </source>
</reference>
<evidence type="ECO:0000259" key="7">
    <source>
        <dbReference type="Pfam" id="PF14634"/>
    </source>
</evidence>
<dbReference type="GeneID" id="113982292"/>
<protein>
    <submittedName>
        <fullName evidence="9">RING finger protein 212B-like isoform X1</fullName>
    </submittedName>
</protein>
<evidence type="ECO:0000313" key="9">
    <source>
        <dbReference type="RefSeq" id="XP_027566160.1"/>
    </source>
</evidence>
<dbReference type="GO" id="GO:0007129">
    <property type="term" value="P:homologous chromosome pairing at meiosis"/>
    <property type="evidence" value="ECO:0007669"/>
    <property type="project" value="TreeGrafter"/>
</dbReference>
<dbReference type="PANTHER" id="PTHR22663">
    <property type="entry name" value="RING FINGER PROTEIN NARYA-RELATED"/>
    <property type="match status" value="1"/>
</dbReference>
<dbReference type="GO" id="GO:0007131">
    <property type="term" value="P:reciprocal meiotic recombination"/>
    <property type="evidence" value="ECO:0007669"/>
    <property type="project" value="InterPro"/>
</dbReference>
<proteinExistence type="predicted"/>
<keyword evidence="2" id="KW-0863">Zinc-finger</keyword>
<dbReference type="GO" id="GO:0000795">
    <property type="term" value="C:synaptonemal complex"/>
    <property type="evidence" value="ECO:0007669"/>
    <property type="project" value="InterPro"/>
</dbReference>
<dbReference type="PANTHER" id="PTHR22663:SF29">
    <property type="entry name" value="RING FINGER PROTEIN 212B"/>
    <property type="match status" value="1"/>
</dbReference>
<sequence>MDWFHCNRCYRQEGTQFAVTSCGHILCQACGGTGPCPVCSSACRYLLLSHQMRPQDKLFFKSPASIALRHLSHISQVWRFQMSQVQLLLESLRDKARRAQAALEEAKEELAERRRQVESLRRENAELRRAQLSPGWLRGSRSSTPRPIGITSPSQSVTPQPRRQLSGQVVSRSAPLEPPQSRSTPLWQPQVGGAYRESGTPVVSSVAPSPVSAHGQGRRATPGPSLWVPWATPALSGAASPVPPVTGTSEGQGPPPWPARGRSRWDRDPLGIGPEPRR</sequence>
<dbReference type="CDD" id="cd16747">
    <property type="entry name" value="RING-HC_RNF212B"/>
    <property type="match status" value="1"/>
</dbReference>
<dbReference type="Proteomes" id="UP000504627">
    <property type="component" value="Unplaced"/>
</dbReference>
<organism evidence="8 9">
    <name type="scientific">Pipra filicauda</name>
    <name type="common">Wire-tailed manakin</name>
    <dbReference type="NCBI Taxonomy" id="649802"/>
    <lineage>
        <taxon>Eukaryota</taxon>
        <taxon>Metazoa</taxon>
        <taxon>Chordata</taxon>
        <taxon>Craniata</taxon>
        <taxon>Vertebrata</taxon>
        <taxon>Euteleostomi</taxon>
        <taxon>Archelosauria</taxon>
        <taxon>Archosauria</taxon>
        <taxon>Dinosauria</taxon>
        <taxon>Saurischia</taxon>
        <taxon>Theropoda</taxon>
        <taxon>Coelurosauria</taxon>
        <taxon>Aves</taxon>
        <taxon>Neognathae</taxon>
        <taxon>Neoaves</taxon>
        <taxon>Telluraves</taxon>
        <taxon>Australaves</taxon>
        <taxon>Passeriformes</taxon>
        <taxon>Pipridae</taxon>
        <taxon>Pipra</taxon>
    </lineage>
</organism>
<evidence type="ECO:0000256" key="2">
    <source>
        <dbReference type="ARBA" id="ARBA00022771"/>
    </source>
</evidence>
<dbReference type="InterPro" id="IPR001841">
    <property type="entry name" value="Znf_RING"/>
</dbReference>
<dbReference type="Pfam" id="PF14634">
    <property type="entry name" value="zf-RING_5"/>
    <property type="match status" value="1"/>
</dbReference>
<evidence type="ECO:0000256" key="3">
    <source>
        <dbReference type="ARBA" id="ARBA00022833"/>
    </source>
</evidence>
<keyword evidence="5" id="KW-0175">Coiled coil</keyword>
<dbReference type="InterPro" id="IPR042123">
    <property type="entry name" value="Zip3/RNF212-like"/>
</dbReference>
<feature type="coiled-coil region" evidence="5">
    <location>
        <begin position="82"/>
        <end position="130"/>
    </location>
</feature>
<evidence type="ECO:0000313" key="8">
    <source>
        <dbReference type="Proteomes" id="UP000504627"/>
    </source>
</evidence>
<gene>
    <name evidence="9" type="primary">LOC113982292</name>
</gene>
<evidence type="ECO:0000256" key="1">
    <source>
        <dbReference type="ARBA" id="ARBA00022723"/>
    </source>
</evidence>
<feature type="domain" description="RING-type" evidence="7">
    <location>
        <begin position="5"/>
        <end position="40"/>
    </location>
</feature>
<keyword evidence="4" id="KW-0469">Meiosis</keyword>
<dbReference type="RefSeq" id="XP_027566160.1">
    <property type="nucleotide sequence ID" value="XM_027710359.2"/>
</dbReference>
<feature type="compositionally biased region" description="Basic and acidic residues" evidence="6">
    <location>
        <begin position="263"/>
        <end position="278"/>
    </location>
</feature>
<keyword evidence="1" id="KW-0479">Metal-binding</keyword>
<feature type="region of interest" description="Disordered" evidence="6">
    <location>
        <begin position="132"/>
        <end position="278"/>
    </location>
</feature>
<feature type="compositionally biased region" description="Low complexity" evidence="6">
    <location>
        <begin position="201"/>
        <end position="213"/>
    </location>
</feature>
<evidence type="ECO:0000256" key="6">
    <source>
        <dbReference type="SAM" id="MobiDB-lite"/>
    </source>
</evidence>
<dbReference type="GO" id="GO:0016925">
    <property type="term" value="P:protein sumoylation"/>
    <property type="evidence" value="ECO:0007669"/>
    <property type="project" value="TreeGrafter"/>
</dbReference>
<keyword evidence="8" id="KW-1185">Reference proteome</keyword>
<feature type="compositionally biased region" description="Polar residues" evidence="6">
    <location>
        <begin position="140"/>
        <end position="171"/>
    </location>
</feature>
<evidence type="ECO:0000256" key="4">
    <source>
        <dbReference type="ARBA" id="ARBA00023254"/>
    </source>
</evidence>
<dbReference type="GO" id="GO:0008270">
    <property type="term" value="F:zinc ion binding"/>
    <property type="evidence" value="ECO:0007669"/>
    <property type="project" value="UniProtKB-KW"/>
</dbReference>
<keyword evidence="3" id="KW-0862">Zinc</keyword>
<accession>A0A6J2FSW6</accession>
<dbReference type="InParanoid" id="A0A6J2FSW6"/>